<evidence type="ECO:0000256" key="3">
    <source>
        <dbReference type="ARBA" id="ARBA00011738"/>
    </source>
</evidence>
<dbReference type="InterPro" id="IPR036264">
    <property type="entry name" value="Bact_exopeptidase_dim_dom"/>
</dbReference>
<dbReference type="RefSeq" id="WP_354010137.1">
    <property type="nucleotide sequence ID" value="NZ_JBEWTA010000001.1"/>
</dbReference>
<evidence type="ECO:0000256" key="5">
    <source>
        <dbReference type="ARBA" id="ARBA00022801"/>
    </source>
</evidence>
<dbReference type="Pfam" id="PF01546">
    <property type="entry name" value="Peptidase_M20"/>
    <property type="match status" value="1"/>
</dbReference>
<reference evidence="7 8" key="1">
    <citation type="submission" date="2024-06" db="EMBL/GenBank/DDBJ databases">
        <title>Genomic Encyclopedia of Type Strains, Phase V (KMG-V): Genome sequencing to study the core and pangenomes of soil and plant-associated prokaryotes.</title>
        <authorList>
            <person name="Whitman W."/>
        </authorList>
    </citation>
    <scope>NUCLEOTIDE SEQUENCE [LARGE SCALE GENOMIC DNA]</scope>
    <source>
        <strain evidence="7 8">NE40</strain>
    </source>
</reference>
<keyword evidence="4" id="KW-0479">Metal-binding</keyword>
<dbReference type="GO" id="GO:0003837">
    <property type="term" value="F:beta-ureidopropionase activity"/>
    <property type="evidence" value="ECO:0007669"/>
    <property type="project" value="UniProtKB-EC"/>
</dbReference>
<dbReference type="PANTHER" id="PTHR32494:SF19">
    <property type="entry name" value="ALLANTOATE DEIMINASE-RELATED"/>
    <property type="match status" value="1"/>
</dbReference>
<organism evidence="7 8">
    <name type="scientific">Endozoicomonas lisbonensis</name>
    <dbReference type="NCBI Taxonomy" id="3120522"/>
    <lineage>
        <taxon>Bacteria</taxon>
        <taxon>Pseudomonadati</taxon>
        <taxon>Pseudomonadota</taxon>
        <taxon>Gammaproteobacteria</taxon>
        <taxon>Oceanospirillales</taxon>
        <taxon>Endozoicomonadaceae</taxon>
        <taxon>Endozoicomonas</taxon>
    </lineage>
</organism>
<dbReference type="CDD" id="cd03884">
    <property type="entry name" value="M20_bAS"/>
    <property type="match status" value="1"/>
</dbReference>
<comment type="similarity">
    <text evidence="2">Belongs to the peptidase M20 family.</text>
</comment>
<comment type="subunit">
    <text evidence="3">Homodimer.</text>
</comment>
<comment type="cofactor">
    <cofactor evidence="1">
        <name>Mn(2+)</name>
        <dbReference type="ChEBI" id="CHEBI:29035"/>
    </cofactor>
</comment>
<dbReference type="InterPro" id="IPR010158">
    <property type="entry name" value="Amidase_Cbmase"/>
</dbReference>
<evidence type="ECO:0000256" key="2">
    <source>
        <dbReference type="ARBA" id="ARBA00006153"/>
    </source>
</evidence>
<dbReference type="EC" id="3.5.1.6" evidence="7"/>
<evidence type="ECO:0000256" key="1">
    <source>
        <dbReference type="ARBA" id="ARBA00001936"/>
    </source>
</evidence>
<dbReference type="InterPro" id="IPR002933">
    <property type="entry name" value="Peptidase_M20"/>
</dbReference>
<evidence type="ECO:0000313" key="8">
    <source>
        <dbReference type="Proteomes" id="UP001549366"/>
    </source>
</evidence>
<proteinExistence type="inferred from homology"/>
<evidence type="ECO:0000256" key="4">
    <source>
        <dbReference type="ARBA" id="ARBA00022723"/>
    </source>
</evidence>
<sequence length="409" mass="45067">MTKPQIKPERLLADLQQLRRFGEYKSGVVRPALSPVDMEARRWLRERMLAASLDAHIDGVGNVIGYSGKQGPTLLMGSHTDTQPEGGWLDGAYGVICALEVCRALQECPETTQMSVDIASWSDEEHTFHGFLGSKSFLGLLEPDVIRTATNADGHSLEQALFDAGLNGVPHRYQPDRYIAYLEPHIEQGPRLELSNKRLGIVTGIVGCRDYDITFTGEANHAGSTPMELRKDAGMAMVDFIGQLNRRFQQLAGQFTVWTVGRIDYFPGAACVIPGQAIMRLQFRDTSQGQMNVLEQALRQLVDTFSSHSGFPVTVSRESITDAVTLDRQVQSCLQEAAEEHYPEQWQSLPSAAMHDANMFAPVMPTGMLFVPSIKGISHNLAEDTRESDLITGCQLAAYAAARIINEAT</sequence>
<dbReference type="Gene3D" id="3.30.70.360">
    <property type="match status" value="1"/>
</dbReference>
<dbReference type="NCBIfam" id="TIGR01879">
    <property type="entry name" value="hydantase"/>
    <property type="match status" value="1"/>
</dbReference>
<gene>
    <name evidence="7" type="ORF">V5J35_000943</name>
</gene>
<keyword evidence="5 7" id="KW-0378">Hydrolase</keyword>
<dbReference type="PIRSF" id="PIRSF001235">
    <property type="entry name" value="Amidase_carbamoylase"/>
    <property type="match status" value="1"/>
</dbReference>
<dbReference type="SUPFAM" id="SSF55031">
    <property type="entry name" value="Bacterial exopeptidase dimerisation domain"/>
    <property type="match status" value="1"/>
</dbReference>
<protein>
    <submittedName>
        <fullName evidence="7">N-carbamoyl-L-amino-acid hydrolase</fullName>
        <ecNumber evidence="7">3.5.1.6</ecNumber>
        <ecNumber evidence="7">3.5.1.87</ecNumber>
    </submittedName>
</protein>
<evidence type="ECO:0000256" key="6">
    <source>
        <dbReference type="ARBA" id="ARBA00023211"/>
    </source>
</evidence>
<name>A0ABV2SDC0_9GAMM</name>
<dbReference type="SUPFAM" id="SSF53187">
    <property type="entry name" value="Zn-dependent exopeptidases"/>
    <property type="match status" value="1"/>
</dbReference>
<evidence type="ECO:0000313" key="7">
    <source>
        <dbReference type="EMBL" id="MET4755751.1"/>
    </source>
</evidence>
<dbReference type="EMBL" id="JBEWTB010000002">
    <property type="protein sequence ID" value="MET4755751.1"/>
    <property type="molecule type" value="Genomic_DNA"/>
</dbReference>
<dbReference type="Gene3D" id="3.40.630.10">
    <property type="entry name" value="Zn peptidases"/>
    <property type="match status" value="1"/>
</dbReference>
<keyword evidence="6" id="KW-0464">Manganese</keyword>
<dbReference type="GO" id="GO:0050538">
    <property type="term" value="F:N-carbamoyl-L-amino-acid hydrolase activity"/>
    <property type="evidence" value="ECO:0007669"/>
    <property type="project" value="UniProtKB-EC"/>
</dbReference>
<dbReference type="PANTHER" id="PTHR32494">
    <property type="entry name" value="ALLANTOATE DEIMINASE-RELATED"/>
    <property type="match status" value="1"/>
</dbReference>
<dbReference type="EC" id="3.5.1.87" evidence="7"/>
<dbReference type="Proteomes" id="UP001549366">
    <property type="component" value="Unassembled WGS sequence"/>
</dbReference>
<comment type="caution">
    <text evidence="7">The sequence shown here is derived from an EMBL/GenBank/DDBJ whole genome shotgun (WGS) entry which is preliminary data.</text>
</comment>
<accession>A0ABV2SDC0</accession>
<keyword evidence="8" id="KW-1185">Reference proteome</keyword>